<accession>W1PXS4</accession>
<reference evidence="2" key="1">
    <citation type="journal article" date="2013" name="Science">
        <title>The Amborella genome and the evolution of flowering plants.</title>
        <authorList>
            <consortium name="Amborella Genome Project"/>
        </authorList>
    </citation>
    <scope>NUCLEOTIDE SEQUENCE [LARGE SCALE GENOMIC DNA]</scope>
</reference>
<protein>
    <submittedName>
        <fullName evidence="1">Uncharacterized protein</fullName>
    </submittedName>
</protein>
<dbReference type="AlphaFoldDB" id="W1PXS4"/>
<dbReference type="EMBL" id="KI392616">
    <property type="protein sequence ID" value="ERN12245.1"/>
    <property type="molecule type" value="Genomic_DNA"/>
</dbReference>
<dbReference type="Gramene" id="ERN12245">
    <property type="protein sequence ID" value="ERN12245"/>
    <property type="gene ID" value="AMTR_s00034p00224210"/>
</dbReference>
<evidence type="ECO:0000313" key="2">
    <source>
        <dbReference type="Proteomes" id="UP000017836"/>
    </source>
</evidence>
<dbReference type="HOGENOM" id="CLU_2349534_0_0_1"/>
<name>W1PXS4_AMBTC</name>
<organism evidence="1 2">
    <name type="scientific">Amborella trichopoda</name>
    <dbReference type="NCBI Taxonomy" id="13333"/>
    <lineage>
        <taxon>Eukaryota</taxon>
        <taxon>Viridiplantae</taxon>
        <taxon>Streptophyta</taxon>
        <taxon>Embryophyta</taxon>
        <taxon>Tracheophyta</taxon>
        <taxon>Spermatophyta</taxon>
        <taxon>Magnoliopsida</taxon>
        <taxon>Amborellales</taxon>
        <taxon>Amborellaceae</taxon>
        <taxon>Amborella</taxon>
    </lineage>
</organism>
<evidence type="ECO:0000313" key="1">
    <source>
        <dbReference type="EMBL" id="ERN12245.1"/>
    </source>
</evidence>
<sequence length="97" mass="11997">MAVERERRRRQSSILVYIGQRESLVRLEEEEYGWGERQEEAGLWFCLHWEERESLVRLEAEEHDYREIEEEAGLWFCLHWAEREPREFGGGRAWMRR</sequence>
<keyword evidence="2" id="KW-1185">Reference proteome</keyword>
<proteinExistence type="predicted"/>
<gene>
    <name evidence="1" type="ORF">AMTR_s00034p00224210</name>
</gene>
<dbReference type="Proteomes" id="UP000017836">
    <property type="component" value="Unassembled WGS sequence"/>
</dbReference>